<feature type="compositionally biased region" description="Low complexity" evidence="1">
    <location>
        <begin position="36"/>
        <end position="47"/>
    </location>
</feature>
<feature type="compositionally biased region" description="Low complexity" evidence="1">
    <location>
        <begin position="114"/>
        <end position="123"/>
    </location>
</feature>
<keyword evidence="3" id="KW-0255">Endonuclease</keyword>
<gene>
    <name evidence="3" type="ORF">B9G98_01777</name>
</gene>
<evidence type="ECO:0000313" key="3">
    <source>
        <dbReference type="EMBL" id="PRT54157.1"/>
    </source>
</evidence>
<evidence type="ECO:0000259" key="2">
    <source>
        <dbReference type="Pfam" id="PF02732"/>
    </source>
</evidence>
<dbReference type="Gene3D" id="3.40.50.10130">
    <property type="match status" value="1"/>
</dbReference>
<name>A0A2T0FGR9_9ASCO</name>
<dbReference type="GeneID" id="36515526"/>
<dbReference type="GO" id="GO:0006310">
    <property type="term" value="P:DNA recombination"/>
    <property type="evidence" value="ECO:0007669"/>
    <property type="project" value="UniProtKB-ARBA"/>
</dbReference>
<accession>A0A2T0FGR9</accession>
<comment type="caution">
    <text evidence="3">The sequence shown here is derived from an EMBL/GenBank/DDBJ whole genome shotgun (WGS) entry which is preliminary data.</text>
</comment>
<keyword evidence="3" id="KW-0540">Nuclease</keyword>
<proteinExistence type="predicted"/>
<dbReference type="AlphaFoldDB" id="A0A2T0FGR9"/>
<protein>
    <submittedName>
        <fullName evidence="3">Crossover junction endonuclease eme1</fullName>
    </submittedName>
</protein>
<feature type="region of interest" description="Disordered" evidence="1">
    <location>
        <begin position="86"/>
        <end position="131"/>
    </location>
</feature>
<evidence type="ECO:0000256" key="1">
    <source>
        <dbReference type="SAM" id="MobiDB-lite"/>
    </source>
</evidence>
<dbReference type="Pfam" id="PF02732">
    <property type="entry name" value="ERCC4"/>
    <property type="match status" value="1"/>
</dbReference>
<dbReference type="GO" id="GO:0061982">
    <property type="term" value="P:meiosis I cell cycle process"/>
    <property type="evidence" value="ECO:0007669"/>
    <property type="project" value="UniProtKB-ARBA"/>
</dbReference>
<dbReference type="InterPro" id="IPR006166">
    <property type="entry name" value="ERCC4_domain"/>
</dbReference>
<feature type="region of interest" description="Disordered" evidence="1">
    <location>
        <begin position="32"/>
        <end position="70"/>
    </location>
</feature>
<dbReference type="OrthoDB" id="343092at2759"/>
<dbReference type="GO" id="GO:0003677">
    <property type="term" value="F:DNA binding"/>
    <property type="evidence" value="ECO:0007669"/>
    <property type="project" value="InterPro"/>
</dbReference>
<evidence type="ECO:0000313" key="4">
    <source>
        <dbReference type="Proteomes" id="UP000238350"/>
    </source>
</evidence>
<dbReference type="Proteomes" id="UP000238350">
    <property type="component" value="Unassembled WGS sequence"/>
</dbReference>
<sequence length="422" mass="46219">MDKSVIDLCTSPEIVDLVDDRMVESIFTLTDDDLSLPDPLIGPPDGSESPENGHQQDAPPDPGHKSPFSSPLMICEKRVLRMAITPERSGDHNEVSIGSPPSLVPQKKRPRFGKTSVTAATKTKSVKKRTDRADTAKDMVVHLYGEGSLLEEALQRLQELPVHTAKQFEALEEGITVVKLSRIVADRFDEAEDMFVPTESHEEPEDTSIVVINNDSFLDVLLDESQHEPYFNHLATLANTPKVIYIVHGLQAILRRHQNKHNRMVQRRARAYMEGSQLADLSPVTKLKMDATAVSAGQVRLQVNSGVQVLYPSSTSRAADWIVDLVQDLSLARYKSRYSDHPSVKSGSTVQECTVEALVRLTRVTPAIAYRIQAVYPNMATLLQVLYAEGPSCLVNAGVAGAALADSISRALSAASGVQPLV</sequence>
<dbReference type="GO" id="GO:0004519">
    <property type="term" value="F:endonuclease activity"/>
    <property type="evidence" value="ECO:0007669"/>
    <property type="project" value="UniProtKB-KW"/>
</dbReference>
<organism evidence="3 4">
    <name type="scientific">Wickerhamiella sorbophila</name>
    <dbReference type="NCBI Taxonomy" id="45607"/>
    <lineage>
        <taxon>Eukaryota</taxon>
        <taxon>Fungi</taxon>
        <taxon>Dikarya</taxon>
        <taxon>Ascomycota</taxon>
        <taxon>Saccharomycotina</taxon>
        <taxon>Dipodascomycetes</taxon>
        <taxon>Dipodascales</taxon>
        <taxon>Trichomonascaceae</taxon>
        <taxon>Wickerhamiella</taxon>
    </lineage>
</organism>
<dbReference type="STRING" id="45607.A0A2T0FGR9"/>
<feature type="domain" description="ERCC4" evidence="2">
    <location>
        <begin position="183"/>
        <end position="324"/>
    </location>
</feature>
<dbReference type="EMBL" id="NDIQ01000001">
    <property type="protein sequence ID" value="PRT54157.1"/>
    <property type="molecule type" value="Genomic_DNA"/>
</dbReference>
<keyword evidence="4" id="KW-1185">Reference proteome</keyword>
<keyword evidence="3" id="KW-0378">Hydrolase</keyword>
<dbReference type="RefSeq" id="XP_024664103.1">
    <property type="nucleotide sequence ID" value="XM_024808335.1"/>
</dbReference>
<reference evidence="3 4" key="1">
    <citation type="submission" date="2017-04" db="EMBL/GenBank/DDBJ databases">
        <title>Genome sequencing of [Candida] sorbophila.</title>
        <authorList>
            <person name="Ahn J.O."/>
        </authorList>
    </citation>
    <scope>NUCLEOTIDE SEQUENCE [LARGE SCALE GENOMIC DNA]</scope>
    <source>
        <strain evidence="3 4">DS02</strain>
    </source>
</reference>